<dbReference type="Proteomes" id="UP000015453">
    <property type="component" value="Unassembled WGS sequence"/>
</dbReference>
<keyword evidence="2" id="KW-1133">Transmembrane helix</keyword>
<feature type="region of interest" description="Disordered" evidence="1">
    <location>
        <begin position="201"/>
        <end position="259"/>
    </location>
</feature>
<feature type="transmembrane region" description="Helical" evidence="2">
    <location>
        <begin position="59"/>
        <end position="79"/>
    </location>
</feature>
<name>S8D4F5_9LAMI</name>
<keyword evidence="4" id="KW-1185">Reference proteome</keyword>
<feature type="compositionally biased region" description="Basic and acidic residues" evidence="1">
    <location>
        <begin position="313"/>
        <end position="322"/>
    </location>
</feature>
<keyword evidence="2" id="KW-0472">Membrane</keyword>
<gene>
    <name evidence="3" type="ORF">M569_02510</name>
</gene>
<comment type="caution">
    <text evidence="3">The sequence shown here is derived from an EMBL/GenBank/DDBJ whole genome shotgun (WGS) entry which is preliminary data.</text>
</comment>
<feature type="compositionally biased region" description="Polar residues" evidence="1">
    <location>
        <begin position="244"/>
        <end position="254"/>
    </location>
</feature>
<evidence type="ECO:0000313" key="3">
    <source>
        <dbReference type="EMBL" id="EPS72251.1"/>
    </source>
</evidence>
<feature type="transmembrane region" description="Helical" evidence="2">
    <location>
        <begin position="6"/>
        <end position="28"/>
    </location>
</feature>
<protein>
    <submittedName>
        <fullName evidence="3">Uncharacterized protein</fullName>
    </submittedName>
</protein>
<feature type="region of interest" description="Disordered" evidence="1">
    <location>
        <begin position="310"/>
        <end position="344"/>
    </location>
</feature>
<evidence type="ECO:0000313" key="4">
    <source>
        <dbReference type="Proteomes" id="UP000015453"/>
    </source>
</evidence>
<keyword evidence="2" id="KW-0812">Transmembrane</keyword>
<evidence type="ECO:0000256" key="2">
    <source>
        <dbReference type="SAM" id="Phobius"/>
    </source>
</evidence>
<evidence type="ECO:0000256" key="1">
    <source>
        <dbReference type="SAM" id="MobiDB-lite"/>
    </source>
</evidence>
<accession>S8D4F5</accession>
<sequence>MEAQHLWSLPIPWKFVHITTTCFMIMLWERNLLHMAVRTVAGFSKLETVAKANKDLSTILATFLCIFLMGALGQVQMFFRICHNPDEYQSFFQVSSGFSSLILSALTQNAAAYAAASFATTTMWPPYLNMEQPPSVNPSSTYLASIAAATVAAATSWWAANGLLPLCPRLHSGYSCSPSATAIQGEDVNPVPGDQQLDQEFEEAQNSADTESSEAEKVNEGGGLLTAPDAAEVGLKNGKLDRSSCGSNTPSSSEVEGDAQQEKLIIETSDVDLFSRRCRYNSNSIKEVSEEGRLAFQALFSRQVLPQSFSPRQDLKNNRTEKEEEAISLSSKQQEGSLDAGMGHIKLKARRTGFKPYKRCSMEAKETRISGIDQEEVKGTKKLRLEG</sequence>
<dbReference type="AlphaFoldDB" id="S8D4F5"/>
<proteinExistence type="predicted"/>
<organism evidence="3 4">
    <name type="scientific">Genlisea aurea</name>
    <dbReference type="NCBI Taxonomy" id="192259"/>
    <lineage>
        <taxon>Eukaryota</taxon>
        <taxon>Viridiplantae</taxon>
        <taxon>Streptophyta</taxon>
        <taxon>Embryophyta</taxon>
        <taxon>Tracheophyta</taxon>
        <taxon>Spermatophyta</taxon>
        <taxon>Magnoliopsida</taxon>
        <taxon>eudicotyledons</taxon>
        <taxon>Gunneridae</taxon>
        <taxon>Pentapetalae</taxon>
        <taxon>asterids</taxon>
        <taxon>lamiids</taxon>
        <taxon>Lamiales</taxon>
        <taxon>Lentibulariaceae</taxon>
        <taxon>Genlisea</taxon>
    </lineage>
</organism>
<reference evidence="3 4" key="1">
    <citation type="journal article" date="2013" name="BMC Genomics">
        <title>The miniature genome of a carnivorous plant Genlisea aurea contains a low number of genes and short non-coding sequences.</title>
        <authorList>
            <person name="Leushkin E.V."/>
            <person name="Sutormin R.A."/>
            <person name="Nabieva E.R."/>
            <person name="Penin A.A."/>
            <person name="Kondrashov A.S."/>
            <person name="Logacheva M.D."/>
        </authorList>
    </citation>
    <scope>NUCLEOTIDE SEQUENCE [LARGE SCALE GENOMIC DNA]</scope>
</reference>
<dbReference type="EMBL" id="AUSU01000918">
    <property type="protein sequence ID" value="EPS72251.1"/>
    <property type="molecule type" value="Genomic_DNA"/>
</dbReference>
<dbReference type="OrthoDB" id="118550at2759"/>